<reference evidence="1" key="1">
    <citation type="submission" date="2019-04" db="EMBL/GenBank/DDBJ databases">
        <title>Genomic and proteomic characterization of cyanophage S-SCSM1 provides new insights into understanding the viral gene diversity and phage-host interactions.</title>
        <authorList>
            <person name="Wang Q."/>
            <person name="Xu Y."/>
            <person name="Jiao N."/>
            <person name="Zhang R."/>
        </authorList>
    </citation>
    <scope>NUCLEOTIDE SEQUENCE [LARGE SCALE GENOMIC DNA]</scope>
</reference>
<organism evidence="1 2">
    <name type="scientific">Synechococcus phage S-SCSM1</name>
    <dbReference type="NCBI Taxonomy" id="2588487"/>
    <lineage>
        <taxon>Viruses</taxon>
        <taxon>Duplodnaviria</taxon>
        <taxon>Heunggongvirae</taxon>
        <taxon>Uroviricota</taxon>
        <taxon>Caudoviricetes</taxon>
        <taxon>Pantevenvirales</taxon>
        <taxon>Kyanoviridae</taxon>
        <taxon>Zhoulongquanvirus</taxon>
        <taxon>Zhoulongquanvirus esscess</taxon>
    </lineage>
</organism>
<proteinExistence type="predicted"/>
<evidence type="ECO:0000313" key="2">
    <source>
        <dbReference type="Proteomes" id="UP000515683"/>
    </source>
</evidence>
<evidence type="ECO:0000313" key="1">
    <source>
        <dbReference type="EMBL" id="QFG06300.1"/>
    </source>
</evidence>
<sequence>MPLYPELDQVFQTDSLYTKMTSDEVKEAVSMSNRSGGSKPRYPWYTYDVGESFFKPMSKDELDADKGRPAPPPTVREMGIQWTSKRIYNKKRKQYGYQCTRIA</sequence>
<dbReference type="Proteomes" id="UP000515683">
    <property type="component" value="Segment"/>
</dbReference>
<protein>
    <submittedName>
        <fullName evidence="1">Uncharacterized protein</fullName>
    </submittedName>
</protein>
<name>A0A6M2ZHC5_9CAUD</name>
<keyword evidence="2" id="KW-1185">Reference proteome</keyword>
<gene>
    <name evidence="1" type="ORF">SSCSM1_43</name>
</gene>
<dbReference type="EMBL" id="MK867354">
    <property type="protein sequence ID" value="QFG06300.1"/>
    <property type="molecule type" value="Genomic_DNA"/>
</dbReference>
<accession>A0A6M2ZHC5</accession>